<keyword evidence="1" id="KW-0472">Membrane</keyword>
<dbReference type="InterPro" id="IPR000160">
    <property type="entry name" value="GGDEF_dom"/>
</dbReference>
<evidence type="ECO:0000313" key="3">
    <source>
        <dbReference type="EMBL" id="SJZ52768.1"/>
    </source>
</evidence>
<dbReference type="EMBL" id="FUWM01000008">
    <property type="protein sequence ID" value="SJZ52768.1"/>
    <property type="molecule type" value="Genomic_DNA"/>
</dbReference>
<accession>A0A1T4LDW7</accession>
<dbReference type="AlphaFoldDB" id="A0A1T4LDW7"/>
<name>A0A1T4LDW7_9FIRM</name>
<dbReference type="InterPro" id="IPR029787">
    <property type="entry name" value="Nucleotide_cyclase"/>
</dbReference>
<dbReference type="PANTHER" id="PTHR46663">
    <property type="entry name" value="DIGUANYLATE CYCLASE DGCT-RELATED"/>
    <property type="match status" value="1"/>
</dbReference>
<evidence type="ECO:0000313" key="4">
    <source>
        <dbReference type="Proteomes" id="UP000190625"/>
    </source>
</evidence>
<dbReference type="Pfam" id="PF00990">
    <property type="entry name" value="GGDEF"/>
    <property type="match status" value="1"/>
</dbReference>
<dbReference type="SUPFAM" id="SSF55073">
    <property type="entry name" value="Nucleotide cyclase"/>
    <property type="match status" value="1"/>
</dbReference>
<feature type="transmembrane region" description="Helical" evidence="1">
    <location>
        <begin position="310"/>
        <end position="333"/>
    </location>
</feature>
<dbReference type="PANTHER" id="PTHR46663:SF2">
    <property type="entry name" value="GGDEF DOMAIN-CONTAINING PROTEIN"/>
    <property type="match status" value="1"/>
</dbReference>
<dbReference type="Proteomes" id="UP000190625">
    <property type="component" value="Unassembled WGS sequence"/>
</dbReference>
<protein>
    <submittedName>
        <fullName evidence="3">Diguanylate cyclase (GGDEF) domain-containing protein</fullName>
    </submittedName>
</protein>
<gene>
    <name evidence="3" type="ORF">SAMN02745118_01091</name>
</gene>
<dbReference type="CDD" id="cd01949">
    <property type="entry name" value="GGDEF"/>
    <property type="match status" value="1"/>
</dbReference>
<dbReference type="RefSeq" id="WP_078809584.1">
    <property type="nucleotide sequence ID" value="NZ_FUWM01000008.1"/>
</dbReference>
<evidence type="ECO:0000259" key="2">
    <source>
        <dbReference type="PROSITE" id="PS50887"/>
    </source>
</evidence>
<dbReference type="OrthoDB" id="9762141at2"/>
<dbReference type="SMART" id="SM00267">
    <property type="entry name" value="GGDEF"/>
    <property type="match status" value="1"/>
</dbReference>
<keyword evidence="1" id="KW-1133">Transmembrane helix</keyword>
<evidence type="ECO:0000256" key="1">
    <source>
        <dbReference type="SAM" id="Phobius"/>
    </source>
</evidence>
<dbReference type="NCBIfam" id="TIGR00254">
    <property type="entry name" value="GGDEF"/>
    <property type="match status" value="1"/>
</dbReference>
<dbReference type="Gene3D" id="3.30.70.270">
    <property type="match status" value="1"/>
</dbReference>
<dbReference type="InterPro" id="IPR052163">
    <property type="entry name" value="DGC-Regulatory_Protein"/>
</dbReference>
<proteinExistence type="predicted"/>
<dbReference type="PROSITE" id="PS50887">
    <property type="entry name" value="GGDEF"/>
    <property type="match status" value="1"/>
</dbReference>
<organism evidence="3 4">
    <name type="scientific">Selenihalanaerobacter shriftii</name>
    <dbReference type="NCBI Taxonomy" id="142842"/>
    <lineage>
        <taxon>Bacteria</taxon>
        <taxon>Bacillati</taxon>
        <taxon>Bacillota</taxon>
        <taxon>Clostridia</taxon>
        <taxon>Halanaerobiales</taxon>
        <taxon>Halobacteroidaceae</taxon>
        <taxon>Selenihalanaerobacter</taxon>
    </lineage>
</organism>
<keyword evidence="4" id="KW-1185">Reference proteome</keyword>
<reference evidence="4" key="1">
    <citation type="submission" date="2017-02" db="EMBL/GenBank/DDBJ databases">
        <authorList>
            <person name="Varghese N."/>
            <person name="Submissions S."/>
        </authorList>
    </citation>
    <scope>NUCLEOTIDE SEQUENCE [LARGE SCALE GENOMIC DNA]</scope>
    <source>
        <strain evidence="4">ATCC BAA-73</strain>
    </source>
</reference>
<feature type="transmembrane region" description="Helical" evidence="1">
    <location>
        <begin position="12"/>
        <end position="28"/>
    </location>
</feature>
<feature type="domain" description="GGDEF" evidence="2">
    <location>
        <begin position="370"/>
        <end position="503"/>
    </location>
</feature>
<dbReference type="STRING" id="142842.SAMN02745118_01091"/>
<keyword evidence="1" id="KW-0812">Transmembrane</keyword>
<dbReference type="FunFam" id="3.30.70.270:FF:000001">
    <property type="entry name" value="Diguanylate cyclase domain protein"/>
    <property type="match status" value="1"/>
</dbReference>
<dbReference type="InterPro" id="IPR043128">
    <property type="entry name" value="Rev_trsase/Diguanyl_cyclase"/>
</dbReference>
<sequence length="511" mass="59664">MKNFLQRYKYTIIAIVFVTILYSSFYSYQNTKQIIKDKYTTQQNLIEKSILNAINHADNSYRIAEKHLNEKMKKYSMIMIDKYRQNPNVLNWDLKKLKDKFDDYEIYIINSNLKVAKTTFKPDLGLNFQRFPAFSKLLKQRLKSDSFTSDRIDISINTGNIKKYSYIPTPDYKYLLELGVNIKNKFPSFKNLNVIAFADKLTKQYKSVKKIAFYKFNQDGSTLGKVNKVKKPVLNTNISEDTKKVIKEVISSNEIKTIISSSAKIKHTYKYIPYLTYKKNGELNWWSSYVIEVTYDNNIMLTELKEQRNLFLGNILIITCVFLTFIGIIIYLLKKSEHMAYYDHLTSLTNRKRFEEEFKKLIKNSDKNENKLAILFLDLDNFKNVNDTFGHDIGDKLLKEIANRLKNNLRKNDIVARLGGDEFTVLIPKVISYDDAAQTATKLVNILKKPIIINKNEFSIKTSIGISVYPEDGIEPQTLIKKADQAMYKAKKQKINYMLYTNISETKKFPG</sequence>